<keyword evidence="2" id="KW-1185">Reference proteome</keyword>
<comment type="caution">
    <text evidence="1">The sequence shown here is derived from an EMBL/GenBank/DDBJ whole genome shotgun (WGS) entry which is preliminary data.</text>
</comment>
<name>A0A918J915_9ACTN</name>
<accession>A0A918J915</accession>
<protein>
    <submittedName>
        <fullName evidence="1">Uncharacterized protein</fullName>
    </submittedName>
</protein>
<sequence length="149" mass="17308">MGKTPILRIIYASTHPTPVRSTCTPTTQARPEIVVLLCDADIKRKRETNTWNHLDGRPFSKEERALVLSATRVEFEEIQEQFKRYREYRRTVDEAPDALERFLAPFMERLAEKKLGNAVELMNEEERAELDHLLGLIVEPVRPFAPYAL</sequence>
<dbReference type="EMBL" id="BMUE01000009">
    <property type="protein sequence ID" value="GGW61960.1"/>
    <property type="molecule type" value="Genomic_DNA"/>
</dbReference>
<reference evidence="1" key="2">
    <citation type="submission" date="2020-09" db="EMBL/GenBank/DDBJ databases">
        <authorList>
            <person name="Sun Q."/>
            <person name="Ohkuma M."/>
        </authorList>
    </citation>
    <scope>NUCLEOTIDE SEQUENCE</scope>
    <source>
        <strain evidence="1">JCM 4490</strain>
    </source>
</reference>
<dbReference type="Proteomes" id="UP000620224">
    <property type="component" value="Unassembled WGS sequence"/>
</dbReference>
<evidence type="ECO:0000313" key="1">
    <source>
        <dbReference type="EMBL" id="GGW61960.1"/>
    </source>
</evidence>
<evidence type="ECO:0000313" key="2">
    <source>
        <dbReference type="Proteomes" id="UP000620224"/>
    </source>
</evidence>
<proteinExistence type="predicted"/>
<organism evidence="1 2">
    <name type="scientific">Streptomyces lucensis JCM 4490</name>
    <dbReference type="NCBI Taxonomy" id="1306176"/>
    <lineage>
        <taxon>Bacteria</taxon>
        <taxon>Bacillati</taxon>
        <taxon>Actinomycetota</taxon>
        <taxon>Actinomycetes</taxon>
        <taxon>Kitasatosporales</taxon>
        <taxon>Streptomycetaceae</taxon>
        <taxon>Streptomyces</taxon>
    </lineage>
</organism>
<reference evidence="1" key="1">
    <citation type="journal article" date="2014" name="Int. J. Syst. Evol. Microbiol.">
        <title>Complete genome sequence of Corynebacterium casei LMG S-19264T (=DSM 44701T), isolated from a smear-ripened cheese.</title>
        <authorList>
            <consortium name="US DOE Joint Genome Institute (JGI-PGF)"/>
            <person name="Walter F."/>
            <person name="Albersmeier A."/>
            <person name="Kalinowski J."/>
            <person name="Ruckert C."/>
        </authorList>
    </citation>
    <scope>NUCLEOTIDE SEQUENCE</scope>
    <source>
        <strain evidence="1">JCM 4490</strain>
    </source>
</reference>
<gene>
    <name evidence="1" type="ORF">GCM10010503_43930</name>
</gene>
<dbReference type="AlphaFoldDB" id="A0A918J915"/>